<dbReference type="OMA" id="AFAWISH"/>
<dbReference type="PROSITE" id="PS00028">
    <property type="entry name" value="ZINC_FINGER_C2H2_1"/>
    <property type="match status" value="2"/>
</dbReference>
<feature type="region of interest" description="Disordered" evidence="6">
    <location>
        <begin position="338"/>
        <end position="375"/>
    </location>
</feature>
<dbReference type="SMART" id="SM00355">
    <property type="entry name" value="ZnF_C2H2"/>
    <property type="match status" value="2"/>
</dbReference>
<dbReference type="GO" id="GO:0008270">
    <property type="term" value="F:zinc ion binding"/>
    <property type="evidence" value="ECO:0007669"/>
    <property type="project" value="UniProtKB-KW"/>
</dbReference>
<organism evidence="8 9">
    <name type="scientific">Cercocebus atys</name>
    <name type="common">Sooty mangabey</name>
    <name type="synonym">Cercocebus torquatus atys</name>
    <dbReference type="NCBI Taxonomy" id="9531"/>
    <lineage>
        <taxon>Eukaryota</taxon>
        <taxon>Metazoa</taxon>
        <taxon>Chordata</taxon>
        <taxon>Craniata</taxon>
        <taxon>Vertebrata</taxon>
        <taxon>Euteleostomi</taxon>
        <taxon>Mammalia</taxon>
        <taxon>Eutheria</taxon>
        <taxon>Euarchontoglires</taxon>
        <taxon>Primates</taxon>
        <taxon>Haplorrhini</taxon>
        <taxon>Catarrhini</taxon>
        <taxon>Cercopithecidae</taxon>
        <taxon>Cercopithecinae</taxon>
        <taxon>Cercocebus</taxon>
    </lineage>
</organism>
<dbReference type="GeneTree" id="ENSGT00940000163034"/>
<feature type="domain" description="C2H2-type" evidence="7">
    <location>
        <begin position="306"/>
        <end position="333"/>
    </location>
</feature>
<keyword evidence="9" id="KW-1185">Reference proteome</keyword>
<feature type="region of interest" description="Disordered" evidence="6">
    <location>
        <begin position="119"/>
        <end position="277"/>
    </location>
</feature>
<dbReference type="Ensembl" id="ENSCATT00000056866.1">
    <property type="protein sequence ID" value="ENSCATP00000032598.1"/>
    <property type="gene ID" value="ENSCATG00000039343.1"/>
</dbReference>
<feature type="compositionally biased region" description="Low complexity" evidence="6">
    <location>
        <begin position="351"/>
        <end position="367"/>
    </location>
</feature>
<proteinExistence type="predicted"/>
<keyword evidence="4" id="KW-0862">Zinc</keyword>
<dbReference type="STRING" id="9531.ENSCATP00000032598"/>
<dbReference type="FunFam" id="3.30.160.60:FF:000340">
    <property type="entry name" value="zinc finger protein 473 isoform X1"/>
    <property type="match status" value="1"/>
</dbReference>
<feature type="domain" description="C2H2-type" evidence="7">
    <location>
        <begin position="278"/>
        <end position="305"/>
    </location>
</feature>
<feature type="compositionally biased region" description="Basic and acidic residues" evidence="6">
    <location>
        <begin position="79"/>
        <end position="89"/>
    </location>
</feature>
<dbReference type="GO" id="GO:0000978">
    <property type="term" value="F:RNA polymerase II cis-regulatory region sequence-specific DNA binding"/>
    <property type="evidence" value="ECO:0007669"/>
    <property type="project" value="TreeGrafter"/>
</dbReference>
<keyword evidence="1" id="KW-0479">Metal-binding</keyword>
<evidence type="ECO:0000313" key="9">
    <source>
        <dbReference type="Proteomes" id="UP000233060"/>
    </source>
</evidence>
<dbReference type="Gene3D" id="3.30.160.60">
    <property type="entry name" value="Classic Zinc Finger"/>
    <property type="match status" value="2"/>
</dbReference>
<dbReference type="InterPro" id="IPR013087">
    <property type="entry name" value="Znf_C2H2_type"/>
</dbReference>
<dbReference type="PANTHER" id="PTHR23235:SF120">
    <property type="entry name" value="KRUPPEL-LIKE FACTOR 15"/>
    <property type="match status" value="1"/>
</dbReference>
<protein>
    <submittedName>
        <fullName evidence="8">Zinc finger and SCAN domain containing 18</fullName>
    </submittedName>
</protein>
<sequence>MLLGSPAGSSSILSDGVYERHMDPLLLPGEFESPSQAPGAGEIPAPSETPWLSPDSLFLEQRRVREARTEEASPANTEQKLKSFPEEPQHMEEWGHLDPAEENLKSYRKLLLWGYQLSQPDAASRLDTEELRLVERDSQGSGLPGGRRQETAGCACEEAAPARVVPELPTEAPPGDALADPPSGTTEEEEEQPGKDPQDPQDPQDAESGSASDSQRRRIIKQPAPDTDTGAARLGTKRPHPEDGDEQSLEGVSGDGTGLAAGQGPGADELGLSRGKPYACGECGEAFAWLSHLMEHHSSHGGRKRYACQGCWKTFHFSLALAEHQKTHEKEKGYALGIARGPQPSTREAQAGARAGGPPESAEGEAVPAPPEAQR</sequence>
<dbReference type="InterPro" id="IPR036236">
    <property type="entry name" value="Znf_C2H2_sf"/>
</dbReference>
<dbReference type="AlphaFoldDB" id="A0A2K5N515"/>
<evidence type="ECO:0000313" key="8">
    <source>
        <dbReference type="Ensembl" id="ENSCATP00000032598.1"/>
    </source>
</evidence>
<evidence type="ECO:0000256" key="5">
    <source>
        <dbReference type="PROSITE-ProRule" id="PRU00042"/>
    </source>
</evidence>
<name>A0A2K5N515_CERAT</name>
<dbReference type="Proteomes" id="UP000233060">
    <property type="component" value="Unassembled WGS sequence"/>
</dbReference>
<evidence type="ECO:0000256" key="1">
    <source>
        <dbReference type="ARBA" id="ARBA00022723"/>
    </source>
</evidence>
<evidence type="ECO:0000256" key="4">
    <source>
        <dbReference type="ARBA" id="ARBA00022833"/>
    </source>
</evidence>
<feature type="compositionally biased region" description="Basic and acidic residues" evidence="6">
    <location>
        <begin position="60"/>
        <end position="71"/>
    </location>
</feature>
<dbReference type="GO" id="GO:0000981">
    <property type="term" value="F:DNA-binding transcription factor activity, RNA polymerase II-specific"/>
    <property type="evidence" value="ECO:0007669"/>
    <property type="project" value="TreeGrafter"/>
</dbReference>
<feature type="compositionally biased region" description="Basic and acidic residues" evidence="6">
    <location>
        <begin position="124"/>
        <end position="138"/>
    </location>
</feature>
<evidence type="ECO:0000259" key="7">
    <source>
        <dbReference type="PROSITE" id="PS50157"/>
    </source>
</evidence>
<dbReference type="PANTHER" id="PTHR23235">
    <property type="entry name" value="KRUEPPEL-LIKE TRANSCRIPTION FACTOR"/>
    <property type="match status" value="1"/>
</dbReference>
<evidence type="ECO:0000256" key="2">
    <source>
        <dbReference type="ARBA" id="ARBA00022737"/>
    </source>
</evidence>
<reference evidence="8" key="2">
    <citation type="submission" date="2025-09" db="UniProtKB">
        <authorList>
            <consortium name="Ensembl"/>
        </authorList>
    </citation>
    <scope>IDENTIFICATION</scope>
</reference>
<dbReference type="Bgee" id="ENSCATG00000039343">
    <property type="expression patterns" value="Expressed in pituitary gland and 11 other cell types or tissues"/>
</dbReference>
<evidence type="ECO:0000256" key="6">
    <source>
        <dbReference type="SAM" id="MobiDB-lite"/>
    </source>
</evidence>
<keyword evidence="3 5" id="KW-0863">Zinc-finger</keyword>
<feature type="compositionally biased region" description="Gly residues" evidence="6">
    <location>
        <begin position="253"/>
        <end position="265"/>
    </location>
</feature>
<accession>A0A2K5N515</accession>
<dbReference type="SUPFAM" id="SSF57667">
    <property type="entry name" value="beta-beta-alpha zinc fingers"/>
    <property type="match status" value="1"/>
</dbReference>
<dbReference type="PROSITE" id="PS50157">
    <property type="entry name" value="ZINC_FINGER_C2H2_2"/>
    <property type="match status" value="2"/>
</dbReference>
<dbReference type="GO" id="GO:0005634">
    <property type="term" value="C:nucleus"/>
    <property type="evidence" value="ECO:0007669"/>
    <property type="project" value="UniProtKB-ARBA"/>
</dbReference>
<evidence type="ECO:0000256" key="3">
    <source>
        <dbReference type="ARBA" id="ARBA00022771"/>
    </source>
</evidence>
<keyword evidence="2" id="KW-0677">Repeat</keyword>
<feature type="region of interest" description="Disordered" evidence="6">
    <location>
        <begin position="24"/>
        <end position="89"/>
    </location>
</feature>
<reference evidence="8" key="1">
    <citation type="submission" date="2025-08" db="UniProtKB">
        <authorList>
            <consortium name="Ensembl"/>
        </authorList>
    </citation>
    <scope>IDENTIFICATION</scope>
</reference>